<name>A0A6J5RPV8_9CAUD</name>
<sequence length="95" mass="11140">MERKKYKRKRSAVPIHADLYEKDLIVRINLFRKITGESIADFGKNAAGDTKLWYELLAGRHLEDSTRERIFIYLQEKMRAFNSTMTFITKGNLNG</sequence>
<evidence type="ECO:0000313" key="2">
    <source>
        <dbReference type="EMBL" id="CAB4168691.1"/>
    </source>
</evidence>
<organism evidence="4">
    <name type="scientific">uncultured Caudovirales phage</name>
    <dbReference type="NCBI Taxonomy" id="2100421"/>
    <lineage>
        <taxon>Viruses</taxon>
        <taxon>Duplodnaviria</taxon>
        <taxon>Heunggongvirae</taxon>
        <taxon>Uroviricota</taxon>
        <taxon>Caudoviricetes</taxon>
        <taxon>Peduoviridae</taxon>
        <taxon>Maltschvirus</taxon>
        <taxon>Maltschvirus maltsch</taxon>
    </lineage>
</organism>
<dbReference type="EMBL" id="LR796833">
    <property type="protein sequence ID" value="CAB4168691.1"/>
    <property type="molecule type" value="Genomic_DNA"/>
</dbReference>
<accession>A0A6J5RPV8</accession>
<reference evidence="4" key="1">
    <citation type="submission" date="2020-05" db="EMBL/GenBank/DDBJ databases">
        <authorList>
            <person name="Chiriac C."/>
            <person name="Salcher M."/>
            <person name="Ghai R."/>
            <person name="Kavagutti S V."/>
        </authorList>
    </citation>
    <scope>NUCLEOTIDE SEQUENCE</scope>
</reference>
<dbReference type="EMBL" id="LR797012">
    <property type="protein sequence ID" value="CAB4181826.1"/>
    <property type="molecule type" value="Genomic_DNA"/>
</dbReference>
<dbReference type="EMBL" id="LR797249">
    <property type="protein sequence ID" value="CAB4196297.1"/>
    <property type="molecule type" value="Genomic_DNA"/>
</dbReference>
<evidence type="ECO:0000313" key="5">
    <source>
        <dbReference type="EMBL" id="CAB4210783.1"/>
    </source>
</evidence>
<evidence type="ECO:0000313" key="4">
    <source>
        <dbReference type="EMBL" id="CAB4196297.1"/>
    </source>
</evidence>
<evidence type="ECO:0000313" key="1">
    <source>
        <dbReference type="EMBL" id="CAB4156295.1"/>
    </source>
</evidence>
<protein>
    <submittedName>
        <fullName evidence="4">Uncharacterized protein</fullName>
    </submittedName>
</protein>
<gene>
    <name evidence="3" type="ORF">UFOVP1069_70</name>
    <name evidence="4" type="ORF">UFOVP1301_70</name>
    <name evidence="5" type="ORF">UFOVP1415_44</name>
    <name evidence="1" type="ORF">UFOVP663_55</name>
    <name evidence="2" type="ORF">UFOVP894_31</name>
</gene>
<dbReference type="EMBL" id="LR797372">
    <property type="protein sequence ID" value="CAB4210783.1"/>
    <property type="molecule type" value="Genomic_DNA"/>
</dbReference>
<evidence type="ECO:0000313" key="3">
    <source>
        <dbReference type="EMBL" id="CAB4181826.1"/>
    </source>
</evidence>
<proteinExistence type="predicted"/>
<dbReference type="EMBL" id="LR796633">
    <property type="protein sequence ID" value="CAB4156295.1"/>
    <property type="molecule type" value="Genomic_DNA"/>
</dbReference>